<organism evidence="1 2">
    <name type="scientific">Hallella bergensis DSM 17361</name>
    <dbReference type="NCBI Taxonomy" id="585502"/>
    <lineage>
        <taxon>Bacteria</taxon>
        <taxon>Pseudomonadati</taxon>
        <taxon>Bacteroidota</taxon>
        <taxon>Bacteroidia</taxon>
        <taxon>Bacteroidales</taxon>
        <taxon>Prevotellaceae</taxon>
        <taxon>Hallella</taxon>
    </lineage>
</organism>
<reference evidence="1 2" key="1">
    <citation type="submission" date="2009-10" db="EMBL/GenBank/DDBJ databases">
        <authorList>
            <person name="Qin X."/>
            <person name="Bachman B."/>
            <person name="Battles P."/>
            <person name="Bell A."/>
            <person name="Bess C."/>
            <person name="Bickham C."/>
            <person name="Chaboub L."/>
            <person name="Chen D."/>
            <person name="Coyle M."/>
            <person name="Deiros D.R."/>
            <person name="Dinh H."/>
            <person name="Forbes L."/>
            <person name="Fowler G."/>
            <person name="Francisco L."/>
            <person name="Fu Q."/>
            <person name="Gubbala S."/>
            <person name="Hale W."/>
            <person name="Han Y."/>
            <person name="Hemphill L."/>
            <person name="Highlander S.K."/>
            <person name="Hirani K."/>
            <person name="Hogues M."/>
            <person name="Jackson L."/>
            <person name="Jakkamsetti A."/>
            <person name="Javaid M."/>
            <person name="Jiang H."/>
            <person name="Korchina V."/>
            <person name="Kovar C."/>
            <person name="Lara F."/>
            <person name="Lee S."/>
            <person name="Mata R."/>
            <person name="Mathew T."/>
            <person name="Moen C."/>
            <person name="Morales K."/>
            <person name="Munidasa M."/>
            <person name="Nazareth L."/>
            <person name="Ngo R."/>
            <person name="Nguyen L."/>
            <person name="Okwuonu G."/>
            <person name="Ongeri F."/>
            <person name="Patil S."/>
            <person name="Petrosino J."/>
            <person name="Pham C."/>
            <person name="Pham P."/>
            <person name="Pu L.-L."/>
            <person name="Puazo M."/>
            <person name="Raj R."/>
            <person name="Reid J."/>
            <person name="Rouhana J."/>
            <person name="Saada N."/>
            <person name="Shang Y."/>
            <person name="Simmons D."/>
            <person name="Thornton R."/>
            <person name="Warren J."/>
            <person name="Weissenberger G."/>
            <person name="Zhang J."/>
            <person name="Zhang L."/>
            <person name="Zhou C."/>
            <person name="Zhu D."/>
            <person name="Muzny D."/>
            <person name="Worley K."/>
            <person name="Gibbs R."/>
        </authorList>
    </citation>
    <scope>NUCLEOTIDE SEQUENCE [LARGE SCALE GENOMIC DNA]</scope>
    <source>
        <strain evidence="1 2">DSM 17361</strain>
    </source>
</reference>
<comment type="caution">
    <text evidence="1">The sequence shown here is derived from an EMBL/GenBank/DDBJ whole genome shotgun (WGS) entry which is preliminary data.</text>
</comment>
<dbReference type="AlphaFoldDB" id="D1PV62"/>
<dbReference type="HOGENOM" id="CLU_717386_0_0_10"/>
<keyword evidence="2" id="KW-1185">Reference proteome</keyword>
<proteinExistence type="predicted"/>
<dbReference type="Proteomes" id="UP000003160">
    <property type="component" value="Unassembled WGS sequence"/>
</dbReference>
<sequence>MEPLKILFFVSPKADAVAVNHELTTGLAHILSQRAEVDLRTSLHGLGSEMLSNYDIIHIFGCWNTAVIQLQHTAYKLHIPTVYTLLGGLQPWNIKNLKPTCGYKRQKNAIQKASAIHLCSKLECDTFSSLGWNQRWMLVMNPVLTNQLTFAEMGDSMSVLYRKVLDTQARLLLSSDSKQAVGDLLQLGTDRDVLLDQPRCASIKELLNKLTGTDWRRIMIYADDENIIEPIETAFERINFTPPEINTEAINRFTIHQSYPACILQDDELCFKSSSLNSKLESLLKEHEVNERKLCIELLNLKHETEHHTAPLLHLANIYTTLRFCDMDEDRMNEIVNELGLADFASRLMTVMHDLLNLTEGFMPFRPKDDRAAQQLKSNITKFNTWA</sequence>
<dbReference type="EMBL" id="ACKS01000034">
    <property type="protein sequence ID" value="EFA44782.1"/>
    <property type="molecule type" value="Genomic_DNA"/>
</dbReference>
<evidence type="ECO:0000313" key="2">
    <source>
        <dbReference type="Proteomes" id="UP000003160"/>
    </source>
</evidence>
<dbReference type="OrthoDB" id="9790710at2"/>
<dbReference type="RefSeq" id="WP_007172961.1">
    <property type="nucleotide sequence ID" value="NZ_GG704780.1"/>
</dbReference>
<name>D1PV62_9BACT</name>
<evidence type="ECO:0000313" key="1">
    <source>
        <dbReference type="EMBL" id="EFA44782.1"/>
    </source>
</evidence>
<gene>
    <name evidence="1" type="ORF">HMPREF0645_0847</name>
</gene>
<protein>
    <submittedName>
        <fullName evidence="1">Uncharacterized protein</fullName>
    </submittedName>
</protein>
<accession>D1PV62</accession>